<proteinExistence type="predicted"/>
<dbReference type="EMBL" id="CP042997">
    <property type="protein sequence ID" value="QEH37657.1"/>
    <property type="molecule type" value="Genomic_DNA"/>
</dbReference>
<dbReference type="KEGG" id="agv:OJF2_62480"/>
<dbReference type="OrthoDB" id="286727at2"/>
<sequence>MGSLISMTKMLVAVAVGCSALCVLTAAGVILPPAEETRIQGRLTVNGQPVKQTTIVFSPRNMPLGEGWGAGHTDLAGEFHLISGGVEQGLKPGAYTVHLIRENAALSSDQDADAQIRRQIPPQFFEATTTDIVVQVDGGASCRMDINLPAGPGMRVASK</sequence>
<dbReference type="AlphaFoldDB" id="A0A5B9WB02"/>
<name>A0A5B9WB02_9BACT</name>
<organism evidence="1 2">
    <name type="scientific">Aquisphaera giovannonii</name>
    <dbReference type="NCBI Taxonomy" id="406548"/>
    <lineage>
        <taxon>Bacteria</taxon>
        <taxon>Pseudomonadati</taxon>
        <taxon>Planctomycetota</taxon>
        <taxon>Planctomycetia</taxon>
        <taxon>Isosphaerales</taxon>
        <taxon>Isosphaeraceae</taxon>
        <taxon>Aquisphaera</taxon>
    </lineage>
</organism>
<dbReference type="RefSeq" id="WP_148597184.1">
    <property type="nucleotide sequence ID" value="NZ_CP042997.1"/>
</dbReference>
<gene>
    <name evidence="1" type="ORF">OJF2_62480</name>
</gene>
<dbReference type="Proteomes" id="UP000324233">
    <property type="component" value="Chromosome"/>
</dbReference>
<evidence type="ECO:0008006" key="3">
    <source>
        <dbReference type="Google" id="ProtNLM"/>
    </source>
</evidence>
<accession>A0A5B9WB02</accession>
<reference evidence="1 2" key="1">
    <citation type="submission" date="2019-08" db="EMBL/GenBank/DDBJ databases">
        <title>Deep-cultivation of Planctomycetes and their phenomic and genomic characterization uncovers novel biology.</title>
        <authorList>
            <person name="Wiegand S."/>
            <person name="Jogler M."/>
            <person name="Boedeker C."/>
            <person name="Pinto D."/>
            <person name="Vollmers J."/>
            <person name="Rivas-Marin E."/>
            <person name="Kohn T."/>
            <person name="Peeters S.H."/>
            <person name="Heuer A."/>
            <person name="Rast P."/>
            <person name="Oberbeckmann S."/>
            <person name="Bunk B."/>
            <person name="Jeske O."/>
            <person name="Meyerdierks A."/>
            <person name="Storesund J.E."/>
            <person name="Kallscheuer N."/>
            <person name="Luecker S."/>
            <person name="Lage O.M."/>
            <person name="Pohl T."/>
            <person name="Merkel B.J."/>
            <person name="Hornburger P."/>
            <person name="Mueller R.-W."/>
            <person name="Bruemmer F."/>
            <person name="Labrenz M."/>
            <person name="Spormann A.M."/>
            <person name="Op den Camp H."/>
            <person name="Overmann J."/>
            <person name="Amann R."/>
            <person name="Jetten M.S.M."/>
            <person name="Mascher T."/>
            <person name="Medema M.H."/>
            <person name="Devos D.P."/>
            <person name="Kaster A.-K."/>
            <person name="Ovreas L."/>
            <person name="Rohde M."/>
            <person name="Galperin M.Y."/>
            <person name="Jogler C."/>
        </authorList>
    </citation>
    <scope>NUCLEOTIDE SEQUENCE [LARGE SCALE GENOMIC DNA]</scope>
    <source>
        <strain evidence="1 2">OJF2</strain>
    </source>
</reference>
<evidence type="ECO:0000313" key="1">
    <source>
        <dbReference type="EMBL" id="QEH37657.1"/>
    </source>
</evidence>
<keyword evidence="2" id="KW-1185">Reference proteome</keyword>
<protein>
    <recommendedName>
        <fullName evidence="3">Carboxypeptidase regulatory-like domain-containing protein</fullName>
    </recommendedName>
</protein>
<evidence type="ECO:0000313" key="2">
    <source>
        <dbReference type="Proteomes" id="UP000324233"/>
    </source>
</evidence>